<reference evidence="9 10" key="1">
    <citation type="submission" date="2018-08" db="EMBL/GenBank/DDBJ databases">
        <title>Recombination of ecologically and evolutionarily significant loci maintains genetic cohesion in the Pseudomonas syringae species complex.</title>
        <authorList>
            <person name="Dillon M."/>
            <person name="Thakur S."/>
            <person name="Almeida R.N.D."/>
            <person name="Weir B.S."/>
            <person name="Guttman D.S."/>
        </authorList>
    </citation>
    <scope>NUCLEOTIDE SEQUENCE [LARGE SCALE GENOMIC DNA]</scope>
    <source>
        <strain evidence="9 10">88_10</strain>
    </source>
</reference>
<evidence type="ECO:0000313" key="9">
    <source>
        <dbReference type="EMBL" id="RML52752.1"/>
    </source>
</evidence>
<dbReference type="Proteomes" id="UP000282378">
    <property type="component" value="Unassembled WGS sequence"/>
</dbReference>
<dbReference type="Pfam" id="PF00180">
    <property type="entry name" value="Iso_dh"/>
    <property type="match status" value="1"/>
</dbReference>
<proteinExistence type="predicted"/>
<dbReference type="SUPFAM" id="SSF53659">
    <property type="entry name" value="Isocitrate/Isopropylmalate dehydrogenase-like"/>
    <property type="match status" value="1"/>
</dbReference>
<name>A0A3M2WMJ0_PSEYM</name>
<dbReference type="InterPro" id="IPR024084">
    <property type="entry name" value="IsoPropMal-DH-like_dom"/>
</dbReference>
<dbReference type="PANTHER" id="PTHR42979">
    <property type="entry name" value="3-ISOPROPYLMALATE DEHYDROGENASE"/>
    <property type="match status" value="1"/>
</dbReference>
<evidence type="ECO:0000256" key="6">
    <source>
        <dbReference type="ARBA" id="ARBA00023027"/>
    </source>
</evidence>
<gene>
    <name evidence="9" type="ORF">APX70_08247</name>
</gene>
<evidence type="ECO:0000256" key="3">
    <source>
        <dbReference type="ARBA" id="ARBA00022723"/>
    </source>
</evidence>
<dbReference type="PANTHER" id="PTHR42979:SF1">
    <property type="entry name" value="3-ISOPROPYLMALATE DEHYDROGENASE"/>
    <property type="match status" value="1"/>
</dbReference>
<keyword evidence="3" id="KW-0479">Metal-binding</keyword>
<evidence type="ECO:0000259" key="8">
    <source>
        <dbReference type="Pfam" id="PF00180"/>
    </source>
</evidence>
<dbReference type="GO" id="GO:0046872">
    <property type="term" value="F:metal ion binding"/>
    <property type="evidence" value="ECO:0007669"/>
    <property type="project" value="UniProtKB-KW"/>
</dbReference>
<keyword evidence="2" id="KW-0028">Amino-acid biosynthesis</keyword>
<accession>A0A3M2WMJ0</accession>
<evidence type="ECO:0000256" key="7">
    <source>
        <dbReference type="ARBA" id="ARBA00023304"/>
    </source>
</evidence>
<dbReference type="InterPro" id="IPR004429">
    <property type="entry name" value="Isopropylmalate_DH"/>
</dbReference>
<dbReference type="EMBL" id="RBNL01003359">
    <property type="protein sequence ID" value="RML52752.1"/>
    <property type="molecule type" value="Genomic_DNA"/>
</dbReference>
<organism evidence="9 10">
    <name type="scientific">Pseudomonas syringae pv. maculicola</name>
    <dbReference type="NCBI Taxonomy" id="59511"/>
    <lineage>
        <taxon>Bacteria</taxon>
        <taxon>Pseudomonadati</taxon>
        <taxon>Pseudomonadota</taxon>
        <taxon>Gammaproteobacteria</taxon>
        <taxon>Pseudomonadales</taxon>
        <taxon>Pseudomonadaceae</taxon>
        <taxon>Pseudomonas</taxon>
    </lineage>
</organism>
<keyword evidence="7" id="KW-0100">Branched-chain amino acid biosynthesis</keyword>
<evidence type="ECO:0000256" key="2">
    <source>
        <dbReference type="ARBA" id="ARBA00022605"/>
    </source>
</evidence>
<dbReference type="GO" id="GO:0003862">
    <property type="term" value="F:3-isopropylmalate dehydrogenase activity"/>
    <property type="evidence" value="ECO:0007669"/>
    <property type="project" value="InterPro"/>
</dbReference>
<sequence>MQLVRAPKQFDVIVTDNLFGDILSDQASMLTGS</sequence>
<dbReference type="Gene3D" id="3.40.718.10">
    <property type="entry name" value="Isopropylmalate Dehydrogenase"/>
    <property type="match status" value="1"/>
</dbReference>
<feature type="domain" description="Isopropylmalate dehydrogenase-like" evidence="8">
    <location>
        <begin position="1"/>
        <end position="33"/>
    </location>
</feature>
<feature type="non-terminal residue" evidence="9">
    <location>
        <position position="33"/>
    </location>
</feature>
<evidence type="ECO:0000256" key="5">
    <source>
        <dbReference type="ARBA" id="ARBA00023002"/>
    </source>
</evidence>
<keyword evidence="4" id="KW-0460">Magnesium</keyword>
<keyword evidence="1" id="KW-0432">Leucine biosynthesis</keyword>
<evidence type="ECO:0000256" key="4">
    <source>
        <dbReference type="ARBA" id="ARBA00022842"/>
    </source>
</evidence>
<keyword evidence="5" id="KW-0560">Oxidoreductase</keyword>
<evidence type="ECO:0000313" key="10">
    <source>
        <dbReference type="Proteomes" id="UP000282378"/>
    </source>
</evidence>
<protein>
    <submittedName>
        <fullName evidence="9">3-isopropylmalate dehydrogenase</fullName>
    </submittedName>
</protein>
<dbReference type="AlphaFoldDB" id="A0A3M2WMJ0"/>
<comment type="caution">
    <text evidence="9">The sequence shown here is derived from an EMBL/GenBank/DDBJ whole genome shotgun (WGS) entry which is preliminary data.</text>
</comment>
<keyword evidence="6" id="KW-0520">NAD</keyword>
<evidence type="ECO:0000256" key="1">
    <source>
        <dbReference type="ARBA" id="ARBA00022430"/>
    </source>
</evidence>
<dbReference type="GO" id="GO:0005829">
    <property type="term" value="C:cytosol"/>
    <property type="evidence" value="ECO:0007669"/>
    <property type="project" value="TreeGrafter"/>
</dbReference>
<dbReference type="GO" id="GO:0009098">
    <property type="term" value="P:L-leucine biosynthetic process"/>
    <property type="evidence" value="ECO:0007669"/>
    <property type="project" value="UniProtKB-KW"/>
</dbReference>